<dbReference type="InterPro" id="IPR007657">
    <property type="entry name" value="Glycosyltransferase_61"/>
</dbReference>
<dbReference type="Proteomes" id="UP000015453">
    <property type="component" value="Unassembled WGS sequence"/>
</dbReference>
<protein>
    <submittedName>
        <fullName evidence="1">Uncharacterized protein</fullName>
    </submittedName>
</protein>
<dbReference type="AlphaFoldDB" id="S8C644"/>
<name>S8C644_9LAMI</name>
<evidence type="ECO:0000313" key="2">
    <source>
        <dbReference type="Proteomes" id="UP000015453"/>
    </source>
</evidence>
<keyword evidence="2" id="KW-1185">Reference proteome</keyword>
<dbReference type="PANTHER" id="PTHR20961">
    <property type="entry name" value="GLYCOSYLTRANSFERASE"/>
    <property type="match status" value="1"/>
</dbReference>
<accession>S8C644</accession>
<dbReference type="OrthoDB" id="529273at2759"/>
<organism evidence="1 2">
    <name type="scientific">Genlisea aurea</name>
    <dbReference type="NCBI Taxonomy" id="192259"/>
    <lineage>
        <taxon>Eukaryota</taxon>
        <taxon>Viridiplantae</taxon>
        <taxon>Streptophyta</taxon>
        <taxon>Embryophyta</taxon>
        <taxon>Tracheophyta</taxon>
        <taxon>Spermatophyta</taxon>
        <taxon>Magnoliopsida</taxon>
        <taxon>eudicotyledons</taxon>
        <taxon>Gunneridae</taxon>
        <taxon>Pentapetalae</taxon>
        <taxon>asterids</taxon>
        <taxon>lamiids</taxon>
        <taxon>Lamiales</taxon>
        <taxon>Lentibulariaceae</taxon>
        <taxon>Genlisea</taxon>
    </lineage>
</organism>
<dbReference type="PANTHER" id="PTHR20961:SF5">
    <property type="entry name" value="GLYCOSYLTRANSFERASE-RELATED"/>
    <property type="match status" value="1"/>
</dbReference>
<proteinExistence type="predicted"/>
<dbReference type="GO" id="GO:0016757">
    <property type="term" value="F:glycosyltransferase activity"/>
    <property type="evidence" value="ECO:0007669"/>
    <property type="project" value="InterPro"/>
</dbReference>
<reference evidence="1 2" key="1">
    <citation type="journal article" date="2013" name="BMC Genomics">
        <title>The miniature genome of a carnivorous plant Genlisea aurea contains a low number of genes and short non-coding sequences.</title>
        <authorList>
            <person name="Leushkin E.V."/>
            <person name="Sutormin R.A."/>
            <person name="Nabieva E.R."/>
            <person name="Penin A.A."/>
            <person name="Kondrashov A.S."/>
            <person name="Logacheva M.D."/>
        </authorList>
    </citation>
    <scope>NUCLEOTIDE SEQUENCE [LARGE SCALE GENOMIC DNA]</scope>
</reference>
<comment type="caution">
    <text evidence="1">The sequence shown here is derived from an EMBL/GenBank/DDBJ whole genome shotgun (WGS) entry which is preliminary data.</text>
</comment>
<evidence type="ECO:0000313" key="1">
    <source>
        <dbReference type="EMBL" id="EPS62229.1"/>
    </source>
</evidence>
<dbReference type="EMBL" id="AUSU01006294">
    <property type="protein sequence ID" value="EPS62229.1"/>
    <property type="molecule type" value="Genomic_DNA"/>
</dbReference>
<gene>
    <name evidence="1" type="ORF">M569_12563</name>
</gene>
<sequence>MKRMRKKASFAVCSIIISIFLNLYLRSDSGSNYFVGGDDTIIRNYSNSRSEIYELNGDVRIYRISSKLLRISALSPNKTSSYHRTVKPYARRHSPIAMSKVEEMSIALHPRSDFYRIVPNCTRRFDVPAVVFSTGGYAHHPYHSVGDIVVPLYFTSRHFDGGVVFLISDFRSEWVSRYRSILERLSNYDVVDVDAEDRTLCFSKAIVGLDAGREEFMSGPKHFTDHSMTDFTRFIRNTHSLRRQSNAKKNSPRLLIISREKTRRLVNEGEVADLCKKVGFEVETKEITGDFEIIARYMNRSLISSQDSSYGS</sequence>